<keyword evidence="10 12" id="KW-0456">Lyase</keyword>
<sequence length="400" mass="43400">MSYNAPNKAGFYGNYGGKFVPETLMKAVTELEEAYEMSKTDEAFQKELSYYLRDYVGRESPLYFAEQLTAHAGGAKIYLKREDLNHTGAHKINNCIGQALLTRQMGKKKVVAETGAGQHGVATATVAALFNLECTIFMGEEDIRRQQLNVFRMELLGAKVVSVSGGSGTLKDAVNEALRYWVANVEDTHYIMGSVLGPHPFPEIVRDFQSVIGLEARAQHLEKENRLPDALVACIGGGSNSMGLFYPFVNDTSVKMYGVEAAGSGLETAFHAASLSKGEIGVLHGAMMHVLQDDAGQIQEAYSISAGLDYPGIGPEHSFLRDEGRAEYASVTDDQAVEAFQLLCRTEGIIPALESSHAISFAVELAGKMKPEESIVVCLSGRGDKDVDQIRARLKGGDDK</sequence>
<dbReference type="EC" id="4.2.1.20" evidence="12"/>
<reference evidence="15" key="1">
    <citation type="submission" date="2015-03" db="EMBL/GenBank/DDBJ databases">
        <authorList>
            <person name="Ferrari E."/>
            <person name="Walter M.C."/>
            <person name="Huptas C."/>
            <person name="Scherer S."/>
            <person name="Mueller-Herbst S."/>
        </authorList>
    </citation>
    <scope>NUCLEOTIDE SEQUENCE [LARGE SCALE GENOMIC DNA]</scope>
    <source>
        <strain evidence="15">LWP01</strain>
    </source>
</reference>
<evidence type="ECO:0000256" key="5">
    <source>
        <dbReference type="ARBA" id="ARBA00011270"/>
    </source>
</evidence>
<proteinExistence type="inferred from homology"/>
<dbReference type="UniPathway" id="UPA00035">
    <property type="reaction ID" value="UER00044"/>
</dbReference>
<dbReference type="InterPro" id="IPR023026">
    <property type="entry name" value="Trp_synth_beta/beta-like"/>
</dbReference>
<keyword evidence="7 12" id="KW-0822">Tryptophan biosynthesis</keyword>
<gene>
    <name evidence="12" type="primary">trpB</name>
    <name evidence="14" type="ORF">UE46_10145</name>
</gene>
<organism evidence="14 15">
    <name type="scientific">Listeria weihenstephanensis</name>
    <dbReference type="NCBI Taxonomy" id="1006155"/>
    <lineage>
        <taxon>Bacteria</taxon>
        <taxon>Bacillati</taxon>
        <taxon>Bacillota</taxon>
        <taxon>Bacilli</taxon>
        <taxon>Bacillales</taxon>
        <taxon>Listeriaceae</taxon>
        <taxon>Listeria</taxon>
    </lineage>
</organism>
<keyword evidence="8 12" id="KW-0663">Pyridoxal phosphate</keyword>
<feature type="modified residue" description="N6-(pyridoxal phosphate)lysine" evidence="12">
    <location>
        <position position="91"/>
    </location>
</feature>
<evidence type="ECO:0000256" key="8">
    <source>
        <dbReference type="ARBA" id="ARBA00022898"/>
    </source>
</evidence>
<dbReference type="Pfam" id="PF00291">
    <property type="entry name" value="PALP"/>
    <property type="match status" value="1"/>
</dbReference>
<dbReference type="Proteomes" id="UP000223060">
    <property type="component" value="Chromosome"/>
</dbReference>
<dbReference type="CDD" id="cd06446">
    <property type="entry name" value="Trp-synth_B"/>
    <property type="match status" value="1"/>
</dbReference>
<dbReference type="EMBL" id="CP011102">
    <property type="protein sequence ID" value="AQY51382.1"/>
    <property type="molecule type" value="Genomic_DNA"/>
</dbReference>
<evidence type="ECO:0000256" key="10">
    <source>
        <dbReference type="ARBA" id="ARBA00023239"/>
    </source>
</evidence>
<evidence type="ECO:0000313" key="14">
    <source>
        <dbReference type="EMBL" id="AQY51382.1"/>
    </source>
</evidence>
<dbReference type="PIRSF" id="PIRSF001413">
    <property type="entry name" value="Trp_syn_beta"/>
    <property type="match status" value="1"/>
</dbReference>
<dbReference type="GO" id="GO:0004834">
    <property type="term" value="F:tryptophan synthase activity"/>
    <property type="evidence" value="ECO:0007669"/>
    <property type="project" value="UniProtKB-UniRule"/>
</dbReference>
<dbReference type="RefSeq" id="WP_036061567.1">
    <property type="nucleotide sequence ID" value="NZ_CP011102.1"/>
</dbReference>
<comment type="pathway">
    <text evidence="3 12">Amino-acid biosynthesis; L-tryptophan biosynthesis; L-tryptophan from chorismate: step 5/5.</text>
</comment>
<dbReference type="InterPro" id="IPR006654">
    <property type="entry name" value="Trp_synth_beta"/>
</dbReference>
<evidence type="ECO:0000256" key="9">
    <source>
        <dbReference type="ARBA" id="ARBA00023141"/>
    </source>
</evidence>
<evidence type="ECO:0000256" key="1">
    <source>
        <dbReference type="ARBA" id="ARBA00001933"/>
    </source>
</evidence>
<evidence type="ECO:0000256" key="11">
    <source>
        <dbReference type="ARBA" id="ARBA00049047"/>
    </source>
</evidence>
<dbReference type="PROSITE" id="PS00168">
    <property type="entry name" value="TRP_SYNTHASE_BETA"/>
    <property type="match status" value="1"/>
</dbReference>
<feature type="domain" description="Tryptophan synthase beta chain-like PALP" evidence="13">
    <location>
        <begin position="58"/>
        <end position="381"/>
    </location>
</feature>
<dbReference type="AlphaFoldDB" id="A0A1S7FVG0"/>
<evidence type="ECO:0000256" key="4">
    <source>
        <dbReference type="ARBA" id="ARBA00009982"/>
    </source>
</evidence>
<comment type="subunit">
    <text evidence="5 12">Tetramer of two alpha and two beta chains.</text>
</comment>
<dbReference type="NCBIfam" id="TIGR00263">
    <property type="entry name" value="trpB"/>
    <property type="match status" value="1"/>
</dbReference>
<dbReference type="FunFam" id="3.40.50.1100:FF:000004">
    <property type="entry name" value="Tryptophan synthase beta chain"/>
    <property type="match status" value="1"/>
</dbReference>
<dbReference type="Gene3D" id="3.40.50.1100">
    <property type="match status" value="2"/>
</dbReference>
<evidence type="ECO:0000259" key="13">
    <source>
        <dbReference type="Pfam" id="PF00291"/>
    </source>
</evidence>
<dbReference type="PANTHER" id="PTHR48077:SF3">
    <property type="entry name" value="TRYPTOPHAN SYNTHASE"/>
    <property type="match status" value="1"/>
</dbReference>
<dbReference type="InterPro" id="IPR001926">
    <property type="entry name" value="TrpB-like_PALP"/>
</dbReference>
<dbReference type="InterPro" id="IPR036052">
    <property type="entry name" value="TrpB-like_PALP_sf"/>
</dbReference>
<dbReference type="FunFam" id="3.40.50.1100:FF:000001">
    <property type="entry name" value="Tryptophan synthase beta chain"/>
    <property type="match status" value="1"/>
</dbReference>
<dbReference type="InterPro" id="IPR006653">
    <property type="entry name" value="Trp_synth_b_CS"/>
</dbReference>
<dbReference type="KEGG" id="lwi:UE46_10145"/>
<dbReference type="GO" id="GO:0005737">
    <property type="term" value="C:cytoplasm"/>
    <property type="evidence" value="ECO:0007669"/>
    <property type="project" value="TreeGrafter"/>
</dbReference>
<evidence type="ECO:0000256" key="3">
    <source>
        <dbReference type="ARBA" id="ARBA00004733"/>
    </source>
</evidence>
<keyword evidence="6 12" id="KW-0028">Amino-acid biosynthesis</keyword>
<keyword evidence="9 12" id="KW-0057">Aromatic amino acid biosynthesis</keyword>
<comment type="catalytic activity">
    <reaction evidence="11 12">
        <text>(1S,2R)-1-C-(indol-3-yl)glycerol 3-phosphate + L-serine = D-glyceraldehyde 3-phosphate + L-tryptophan + H2O</text>
        <dbReference type="Rhea" id="RHEA:10532"/>
        <dbReference type="ChEBI" id="CHEBI:15377"/>
        <dbReference type="ChEBI" id="CHEBI:33384"/>
        <dbReference type="ChEBI" id="CHEBI:57912"/>
        <dbReference type="ChEBI" id="CHEBI:58866"/>
        <dbReference type="ChEBI" id="CHEBI:59776"/>
        <dbReference type="EC" id="4.2.1.20"/>
    </reaction>
</comment>
<evidence type="ECO:0000313" key="15">
    <source>
        <dbReference type="Proteomes" id="UP000223060"/>
    </source>
</evidence>
<name>A0A1S7FVG0_9LIST</name>
<dbReference type="PANTHER" id="PTHR48077">
    <property type="entry name" value="TRYPTOPHAN SYNTHASE-RELATED"/>
    <property type="match status" value="1"/>
</dbReference>
<accession>A0A1S7FVG0</accession>
<evidence type="ECO:0000256" key="12">
    <source>
        <dbReference type="HAMAP-Rule" id="MF_00133"/>
    </source>
</evidence>
<dbReference type="HAMAP" id="MF_00133">
    <property type="entry name" value="Trp_synth_beta"/>
    <property type="match status" value="1"/>
</dbReference>
<comment type="function">
    <text evidence="2 12">The beta subunit is responsible for the synthesis of L-tryptophan from indole and L-serine.</text>
</comment>
<dbReference type="SUPFAM" id="SSF53686">
    <property type="entry name" value="Tryptophan synthase beta subunit-like PLP-dependent enzymes"/>
    <property type="match status" value="1"/>
</dbReference>
<keyword evidence="15" id="KW-1185">Reference proteome</keyword>
<evidence type="ECO:0000256" key="7">
    <source>
        <dbReference type="ARBA" id="ARBA00022822"/>
    </source>
</evidence>
<protein>
    <recommendedName>
        <fullName evidence="12">Tryptophan synthase beta chain</fullName>
        <ecNumber evidence="12">4.2.1.20</ecNumber>
    </recommendedName>
</protein>
<evidence type="ECO:0000256" key="6">
    <source>
        <dbReference type="ARBA" id="ARBA00022605"/>
    </source>
</evidence>
<evidence type="ECO:0000256" key="2">
    <source>
        <dbReference type="ARBA" id="ARBA00002786"/>
    </source>
</evidence>
<comment type="cofactor">
    <cofactor evidence="1 12">
        <name>pyridoxal 5'-phosphate</name>
        <dbReference type="ChEBI" id="CHEBI:597326"/>
    </cofactor>
</comment>
<comment type="similarity">
    <text evidence="4 12">Belongs to the TrpB family.</text>
</comment>